<proteinExistence type="predicted"/>
<name>A0A6N9TAX6_9HYPH</name>
<feature type="region of interest" description="Disordered" evidence="1">
    <location>
        <begin position="59"/>
        <end position="114"/>
    </location>
</feature>
<dbReference type="Pfam" id="PF20089">
    <property type="entry name" value="DUF6481"/>
    <property type="match status" value="1"/>
</dbReference>
<protein>
    <submittedName>
        <fullName evidence="2">Uncharacterized protein</fullName>
    </submittedName>
</protein>
<dbReference type="AlphaFoldDB" id="A0A6N9TAX6"/>
<evidence type="ECO:0000313" key="3">
    <source>
        <dbReference type="Proteomes" id="UP000469011"/>
    </source>
</evidence>
<evidence type="ECO:0000313" key="2">
    <source>
        <dbReference type="EMBL" id="NDW06048.1"/>
    </source>
</evidence>
<comment type="caution">
    <text evidence="2">The sequence shown here is derived from an EMBL/GenBank/DDBJ whole genome shotgun (WGS) entry which is preliminary data.</text>
</comment>
<accession>A0A6N9TAX6</accession>
<reference evidence="2 3" key="1">
    <citation type="submission" date="2020-01" db="EMBL/GenBank/DDBJ databases">
        <title>Jiella pacifica sp. nov.</title>
        <authorList>
            <person name="Xue Z."/>
            <person name="Zhu S."/>
            <person name="Chen J."/>
            <person name="Yang J."/>
        </authorList>
    </citation>
    <scope>NUCLEOTIDE SEQUENCE [LARGE SCALE GENOMIC DNA]</scope>
    <source>
        <strain evidence="2 3">40Bstr34</strain>
    </source>
</reference>
<feature type="compositionally biased region" description="Basic and acidic residues" evidence="1">
    <location>
        <begin position="59"/>
        <end position="105"/>
    </location>
</feature>
<sequence length="114" mass="12653">MKSKDADFVERRAAAKDAKAALLEKVKAKQNDPAAEARRAERAAVVAAREEREAAKRAEAEKLARENAEREAAEQAAKQAEENKLINRMVEDEAARKAARDERYAARKARKGHG</sequence>
<dbReference type="RefSeq" id="WP_163464560.1">
    <property type="nucleotide sequence ID" value="NZ_JAAAMG010000014.1"/>
</dbReference>
<dbReference type="EMBL" id="JAAAMG010000014">
    <property type="protein sequence ID" value="NDW06048.1"/>
    <property type="molecule type" value="Genomic_DNA"/>
</dbReference>
<gene>
    <name evidence="2" type="ORF">GTK09_16630</name>
</gene>
<keyword evidence="3" id="KW-1185">Reference proteome</keyword>
<evidence type="ECO:0000256" key="1">
    <source>
        <dbReference type="SAM" id="MobiDB-lite"/>
    </source>
</evidence>
<organism evidence="2 3">
    <name type="scientific">Jiella pacifica</name>
    <dbReference type="NCBI Taxonomy" id="2696469"/>
    <lineage>
        <taxon>Bacteria</taxon>
        <taxon>Pseudomonadati</taxon>
        <taxon>Pseudomonadota</taxon>
        <taxon>Alphaproteobacteria</taxon>
        <taxon>Hyphomicrobiales</taxon>
        <taxon>Aurantimonadaceae</taxon>
        <taxon>Jiella</taxon>
    </lineage>
</organism>
<dbReference type="InterPro" id="IPR045510">
    <property type="entry name" value="DUF6481"/>
</dbReference>
<dbReference type="Proteomes" id="UP000469011">
    <property type="component" value="Unassembled WGS sequence"/>
</dbReference>